<dbReference type="SUPFAM" id="SSF103473">
    <property type="entry name" value="MFS general substrate transporter"/>
    <property type="match status" value="1"/>
</dbReference>
<name>A0A1D9MJJ8_9ACTO</name>
<dbReference type="Gene3D" id="1.20.1250.20">
    <property type="entry name" value="MFS general substrate transporter like domains"/>
    <property type="match status" value="1"/>
</dbReference>
<feature type="transmembrane region" description="Helical" evidence="6">
    <location>
        <begin position="170"/>
        <end position="190"/>
    </location>
</feature>
<organism evidence="8 9">
    <name type="scientific">Boudabousia tangfeifanii</name>
    <dbReference type="NCBI Taxonomy" id="1912795"/>
    <lineage>
        <taxon>Bacteria</taxon>
        <taxon>Bacillati</taxon>
        <taxon>Actinomycetota</taxon>
        <taxon>Actinomycetes</taxon>
        <taxon>Actinomycetales</taxon>
        <taxon>Actinomycetaceae</taxon>
        <taxon>Boudabousia</taxon>
    </lineage>
</organism>
<sequence>MSPQSKPAVQRLPIGALVSLSLASFAVITSELFPAGLINVMKNDLQVSESAVGYLMSVYAFTVVITCIPLTIVTKNVERTKLLRLVVLGFAIGCLGTALVPNYSSVLVMRMVTALAHGMFWSLLSAYPAYLVPPRLVPRAVTFTSVGGSAAFILGVPFSTWLGQQLGWRGAMISLSVFMIVVWAVMLKLLPAVGIGSDHHDTSEENAAQLTEGGAATVDDLAPQGKTKRRLAPVSKGAAIGLCVTVALYVTGHYTAYTYIALIITRQLGFSPSLLSLMLLISGILGFFGSLTSGRLYEKYTVRALLAALFLASSCLLGLFFLGQGAKWAGLAVFLLWSCVAAFVPPFFVMRLLSVTPAQIRDTFSAIYNASFNAGIGSGSALGGFLLTRLALPSVIGIAGVIVMSAFVVSFFMTRITSSQTSAAR</sequence>
<dbReference type="KEGG" id="avu:BK816_02805"/>
<feature type="transmembrane region" description="Helical" evidence="6">
    <location>
        <begin position="12"/>
        <end position="33"/>
    </location>
</feature>
<feature type="transmembrane region" description="Helical" evidence="6">
    <location>
        <begin position="136"/>
        <end position="158"/>
    </location>
</feature>
<dbReference type="PANTHER" id="PTHR43124">
    <property type="entry name" value="PURINE EFFLUX PUMP PBUE"/>
    <property type="match status" value="1"/>
</dbReference>
<feature type="transmembrane region" description="Helical" evidence="6">
    <location>
        <begin position="392"/>
        <end position="413"/>
    </location>
</feature>
<dbReference type="AlphaFoldDB" id="A0A1D9MJJ8"/>
<protein>
    <recommendedName>
        <fullName evidence="7">Major facilitator superfamily (MFS) profile domain-containing protein</fullName>
    </recommendedName>
</protein>
<dbReference type="InterPro" id="IPR020846">
    <property type="entry name" value="MFS_dom"/>
</dbReference>
<evidence type="ECO:0000256" key="6">
    <source>
        <dbReference type="SAM" id="Phobius"/>
    </source>
</evidence>
<proteinExistence type="predicted"/>
<keyword evidence="9" id="KW-1185">Reference proteome</keyword>
<feature type="transmembrane region" description="Helical" evidence="6">
    <location>
        <begin position="300"/>
        <end position="322"/>
    </location>
</feature>
<feature type="transmembrane region" description="Helical" evidence="6">
    <location>
        <begin position="366"/>
        <end position="386"/>
    </location>
</feature>
<dbReference type="InterPro" id="IPR036259">
    <property type="entry name" value="MFS_trans_sf"/>
</dbReference>
<feature type="transmembrane region" description="Helical" evidence="6">
    <location>
        <begin position="82"/>
        <end position="100"/>
    </location>
</feature>
<evidence type="ECO:0000256" key="3">
    <source>
        <dbReference type="ARBA" id="ARBA00022692"/>
    </source>
</evidence>
<comment type="subcellular location">
    <subcellularLocation>
        <location evidence="1">Cell membrane</location>
        <topology evidence="1">Multi-pass membrane protein</topology>
    </subcellularLocation>
</comment>
<dbReference type="Proteomes" id="UP000176288">
    <property type="component" value="Chromosome"/>
</dbReference>
<feature type="transmembrane region" description="Helical" evidence="6">
    <location>
        <begin position="106"/>
        <end position="124"/>
    </location>
</feature>
<dbReference type="GO" id="GO:0022857">
    <property type="term" value="F:transmembrane transporter activity"/>
    <property type="evidence" value="ECO:0007669"/>
    <property type="project" value="InterPro"/>
</dbReference>
<dbReference type="EMBL" id="CP017812">
    <property type="protein sequence ID" value="AOZ72363.1"/>
    <property type="molecule type" value="Genomic_DNA"/>
</dbReference>
<feature type="domain" description="Major facilitator superfamily (MFS) profile" evidence="7">
    <location>
        <begin position="16"/>
        <end position="418"/>
    </location>
</feature>
<dbReference type="PANTHER" id="PTHR43124:SF4">
    <property type="entry name" value="SUGAR EFFLUX TRANSPORTER"/>
    <property type="match status" value="1"/>
</dbReference>
<evidence type="ECO:0000259" key="7">
    <source>
        <dbReference type="PROSITE" id="PS50850"/>
    </source>
</evidence>
<feature type="transmembrane region" description="Helical" evidence="6">
    <location>
        <begin position="238"/>
        <end position="264"/>
    </location>
</feature>
<gene>
    <name evidence="8" type="ORF">BK816_02805</name>
</gene>
<accession>A0A1D9MJJ8</accession>
<dbReference type="GO" id="GO:0005886">
    <property type="term" value="C:plasma membrane"/>
    <property type="evidence" value="ECO:0007669"/>
    <property type="project" value="UniProtKB-SubCell"/>
</dbReference>
<dbReference type="OrthoDB" id="9814237at2"/>
<dbReference type="Pfam" id="PF07690">
    <property type="entry name" value="MFS_1"/>
    <property type="match status" value="1"/>
</dbReference>
<dbReference type="InterPro" id="IPR011701">
    <property type="entry name" value="MFS"/>
</dbReference>
<evidence type="ECO:0000256" key="4">
    <source>
        <dbReference type="ARBA" id="ARBA00022989"/>
    </source>
</evidence>
<keyword evidence="3 6" id="KW-0812">Transmembrane</keyword>
<evidence type="ECO:0000256" key="1">
    <source>
        <dbReference type="ARBA" id="ARBA00004651"/>
    </source>
</evidence>
<feature type="transmembrane region" description="Helical" evidence="6">
    <location>
        <begin position="328"/>
        <end position="354"/>
    </location>
</feature>
<evidence type="ECO:0000256" key="5">
    <source>
        <dbReference type="ARBA" id="ARBA00023136"/>
    </source>
</evidence>
<keyword evidence="2" id="KW-1003">Cell membrane</keyword>
<dbReference type="RefSeq" id="WP_071163829.1">
    <property type="nucleotide sequence ID" value="NZ_CP017812.1"/>
</dbReference>
<dbReference type="PROSITE" id="PS50850">
    <property type="entry name" value="MFS"/>
    <property type="match status" value="1"/>
</dbReference>
<reference evidence="8 9" key="1">
    <citation type="submission" date="2016-10" db="EMBL/GenBank/DDBJ databases">
        <title>Actinomyces aegypiusis sp. nov., isolated from the Aegypius monachus in Qinghai Tibet Plateau China.</title>
        <authorList>
            <person name="Wang Y."/>
        </authorList>
    </citation>
    <scope>NUCLEOTIDE SEQUENCE [LARGE SCALE GENOMIC DNA]</scope>
    <source>
        <strain evidence="8 9">VUL4_3</strain>
    </source>
</reference>
<keyword evidence="4 6" id="KW-1133">Transmembrane helix</keyword>
<dbReference type="CDD" id="cd17324">
    <property type="entry name" value="MFS_NepI_like"/>
    <property type="match status" value="1"/>
</dbReference>
<evidence type="ECO:0000313" key="9">
    <source>
        <dbReference type="Proteomes" id="UP000176288"/>
    </source>
</evidence>
<keyword evidence="5 6" id="KW-0472">Membrane</keyword>
<evidence type="ECO:0000256" key="2">
    <source>
        <dbReference type="ARBA" id="ARBA00022475"/>
    </source>
</evidence>
<feature type="transmembrane region" description="Helical" evidence="6">
    <location>
        <begin position="270"/>
        <end position="288"/>
    </location>
</feature>
<feature type="transmembrane region" description="Helical" evidence="6">
    <location>
        <begin position="53"/>
        <end position="73"/>
    </location>
</feature>
<evidence type="ECO:0000313" key="8">
    <source>
        <dbReference type="EMBL" id="AOZ72363.1"/>
    </source>
</evidence>
<dbReference type="InterPro" id="IPR050189">
    <property type="entry name" value="MFS_Efflux_Transporters"/>
</dbReference>